<keyword evidence="2" id="KW-1185">Reference proteome</keyword>
<dbReference type="EMBL" id="JAPFQA010000001">
    <property type="protein sequence ID" value="MCZ8542940.1"/>
    <property type="molecule type" value="Genomic_DNA"/>
</dbReference>
<comment type="caution">
    <text evidence="1">The sequence shown here is derived from an EMBL/GenBank/DDBJ whole genome shotgun (WGS) entry which is preliminary data.</text>
</comment>
<sequence>MTLTLSAPSVITEIEHYLACAGPGRDKATTALRNDRYFQHNQKKTQEGNER</sequence>
<accession>A0ABT4QMZ3</accession>
<reference evidence="1" key="1">
    <citation type="submission" date="2022-11" db="EMBL/GenBank/DDBJ databases">
        <authorList>
            <person name="Coimbra C."/>
        </authorList>
    </citation>
    <scope>NUCLEOTIDE SEQUENCE</scope>
    <source>
        <strain evidence="1">Jales19</strain>
    </source>
</reference>
<name>A0ABT4QMZ3_9HYPH</name>
<organism evidence="1 2">
    <name type="scientific">Mesorhizobium qingshengii</name>
    <dbReference type="NCBI Taxonomy" id="1165689"/>
    <lineage>
        <taxon>Bacteria</taxon>
        <taxon>Pseudomonadati</taxon>
        <taxon>Pseudomonadota</taxon>
        <taxon>Alphaproteobacteria</taxon>
        <taxon>Hyphomicrobiales</taxon>
        <taxon>Phyllobacteriaceae</taxon>
        <taxon>Mesorhizobium</taxon>
    </lineage>
</organism>
<evidence type="ECO:0000313" key="2">
    <source>
        <dbReference type="Proteomes" id="UP001152178"/>
    </source>
</evidence>
<gene>
    <name evidence="1" type="ORF">OOJ09_02015</name>
</gene>
<protein>
    <submittedName>
        <fullName evidence="1">Uncharacterized protein</fullName>
    </submittedName>
</protein>
<proteinExistence type="predicted"/>
<dbReference type="RefSeq" id="WP_269903586.1">
    <property type="nucleotide sequence ID" value="NZ_JAPFQA010000001.1"/>
</dbReference>
<evidence type="ECO:0000313" key="1">
    <source>
        <dbReference type="EMBL" id="MCZ8542940.1"/>
    </source>
</evidence>
<dbReference type="Proteomes" id="UP001152178">
    <property type="component" value="Unassembled WGS sequence"/>
</dbReference>